<protein>
    <submittedName>
        <fullName evidence="2">Uncharacterized protein</fullName>
    </submittedName>
</protein>
<evidence type="ECO:0000313" key="2">
    <source>
        <dbReference type="EMBL" id="KAK3785484.1"/>
    </source>
</evidence>
<organism evidence="2 3">
    <name type="scientific">Elysia crispata</name>
    <name type="common">lettuce slug</name>
    <dbReference type="NCBI Taxonomy" id="231223"/>
    <lineage>
        <taxon>Eukaryota</taxon>
        <taxon>Metazoa</taxon>
        <taxon>Spiralia</taxon>
        <taxon>Lophotrochozoa</taxon>
        <taxon>Mollusca</taxon>
        <taxon>Gastropoda</taxon>
        <taxon>Heterobranchia</taxon>
        <taxon>Euthyneura</taxon>
        <taxon>Panpulmonata</taxon>
        <taxon>Sacoglossa</taxon>
        <taxon>Placobranchoidea</taxon>
        <taxon>Plakobranchidae</taxon>
        <taxon>Elysia</taxon>
    </lineage>
</organism>
<accession>A0AAE1ACU3</accession>
<keyword evidence="3" id="KW-1185">Reference proteome</keyword>
<dbReference type="Proteomes" id="UP001283361">
    <property type="component" value="Unassembled WGS sequence"/>
</dbReference>
<reference evidence="2" key="1">
    <citation type="journal article" date="2023" name="G3 (Bethesda)">
        <title>A reference genome for the long-term kleptoplast-retaining sea slug Elysia crispata morphotype clarki.</title>
        <authorList>
            <person name="Eastman K.E."/>
            <person name="Pendleton A.L."/>
            <person name="Shaikh M.A."/>
            <person name="Suttiyut T."/>
            <person name="Ogas R."/>
            <person name="Tomko P."/>
            <person name="Gavelis G."/>
            <person name="Widhalm J.R."/>
            <person name="Wisecaver J.H."/>
        </authorList>
    </citation>
    <scope>NUCLEOTIDE SEQUENCE</scope>
    <source>
        <strain evidence="2">ECLA1</strain>
    </source>
</reference>
<comment type="caution">
    <text evidence="2">The sequence shown here is derived from an EMBL/GenBank/DDBJ whole genome shotgun (WGS) entry which is preliminary data.</text>
</comment>
<gene>
    <name evidence="2" type="ORF">RRG08_048619</name>
</gene>
<feature type="region of interest" description="Disordered" evidence="1">
    <location>
        <begin position="33"/>
        <end position="62"/>
    </location>
</feature>
<name>A0AAE1ACU3_9GAST</name>
<proteinExistence type="predicted"/>
<sequence length="83" mass="9095">MSFLAFLNDREILDGTSTRLFVFLIYSTFCGNQASGSESNKGYCGGASEGDRSSKSSIGTLRSYRDPNGRGIRFVSAEFYTLL</sequence>
<dbReference type="AlphaFoldDB" id="A0AAE1ACU3"/>
<evidence type="ECO:0000313" key="3">
    <source>
        <dbReference type="Proteomes" id="UP001283361"/>
    </source>
</evidence>
<evidence type="ECO:0000256" key="1">
    <source>
        <dbReference type="SAM" id="MobiDB-lite"/>
    </source>
</evidence>
<dbReference type="EMBL" id="JAWDGP010002127">
    <property type="protein sequence ID" value="KAK3785484.1"/>
    <property type="molecule type" value="Genomic_DNA"/>
</dbReference>